<dbReference type="PROSITE" id="PS50994">
    <property type="entry name" value="INTEGRASE"/>
    <property type="match status" value="1"/>
</dbReference>
<dbReference type="Pfam" id="PF17921">
    <property type="entry name" value="Integrase_H2C2"/>
    <property type="match status" value="1"/>
</dbReference>
<dbReference type="GeneID" id="109083399"/>
<gene>
    <name evidence="2" type="primary">LOC109083399</name>
</gene>
<dbReference type="InterPro" id="IPR008042">
    <property type="entry name" value="Retrotrans_Pao"/>
</dbReference>
<evidence type="ECO:0000313" key="2">
    <source>
        <dbReference type="RefSeq" id="XP_042612179.1"/>
    </source>
</evidence>
<dbReference type="RefSeq" id="XP_042612179.1">
    <property type="nucleotide sequence ID" value="XM_042756245.1"/>
</dbReference>
<dbReference type="Pfam" id="PF18701">
    <property type="entry name" value="DUF5641"/>
    <property type="match status" value="1"/>
</dbReference>
<dbReference type="KEGG" id="ccar:109083399"/>
<sequence length="2041" mass="233098">MAEEAVGKPIEQLKKERTAAKISFTRQVNFLGREAHRLMEEELKEEFKKLSLVARRVFETNDDYRSGLLAEMEADERKDEEPVQQEADIKKTVSECDLKFNEIERIVQNNLWSRYGLQEVTGAVAEAERTCNRVASIAIDSSEYENYEVQLDVLAKLVKEAGRALSSWEKWTPVDERGVLERRVRRLKEDSNDLEAKKGEFARVRKVAEDALVASPSIITMANATPHITQAAPIVRFRPASLPVFDGNKRNFYRWKKDWEQLQQQGEPSGSVEVKKIQLLDSIDVRIVKDLRLSSYNTAVDIFRVLKNRYGNKYAITMEIVEELERIPVMRGNQPRKVIELVQTVEKALVDLTDLGDMGVIKNPLVVKSIESKLPEFMKRDWLALVTAPESEVTSENHFDKLLEFLEGIFERLEQLRVTEKVERQERKPERSHAFTRSTKTAPFESVCIVCGSEKHKGKIFFCNKFKELQFGEKKVILRKLGLCRRCLGYHEDDSKCRDVFLCRRKECKGGASADHHYLFCPKEETRYEQEGKVTIREGRKGSRLTVEQENFLSELSPEKVEKCIKAFTNRATRERSKEGKLGLLEENGLQELPVIMMLKEVTTNAGQTIGTLIDLASDTNYITHKAADRLGLSGEEINLVVHGVGKMAIHVRTKRYLLRIRVRTPAGSQKAHQLVCYGLEEIARMHKSVSPQQLKKVFPDVDLAELRRPKEIELLLSHREGKLAPQRVKIVGDLVLWDSPLGKMVGGAHPDLFEEVSVTAYESKTHFARSMRTAVVKYKEVLRESKPLFTSKTPKEKEMACIDAKSTFASGKEFLQWWSWDSIGAACEPKCGGCRCGNCQPGGKEMTLAEEKELEIIRSGLTYVQVDSHSDRPHWDARYPWIQDPVSLPYNRNGVESTFLRTEKQLGKGPEWKKVYTAQVHEMVKRNAAVKLTKEVLDKWTGPVWYVSHLVAPNPHSVTTPVRLVWNSSQKFKGLSMNDLLLKGPDVLNSIRAVLLRFRKGVFGVLGDLHKMYNSVWLEEREMHLHRFLWRDTPEEEIEEYAITRVNIGDRPAGCIAQLAMRETAGLAAFAHMKEERRVLEEDSYVDDILTSQNDQKRLVEIVKGIEEILEAGGFSLKEWVWSGQSGRSGSEKTNKEFSSLIPEKTVVLPNQLGEGDDKALGIGYLAEEDRMYIMTSVNFSKRKKKVRIEQDLLEQEVRLRTPNPLTRRHLLSQVAGLYDPLGLVTPAKQKGAILVRKAFQEAGSGCLTRHSWDTALSEGIRGEAIDLFEEYVQLRKVKFHRSLTPANWKGKPWGVTFSDGSDRTYGAVLYLRWNTSQGVDVRLVESKAKLTPLELKGDPVKAEVCGAVFATRLRKYFEKHGRIKVEKWFHLVDSQMVLGAIQRDSYGFQTFFANRIGEIQKTGAIGDWWWIPGNLNIADIITRGASPKDLDEDSIWQNGPEFLKRSVDKWPKRSAAEIAEDARERVNKLQRKVFSAAVTRAQMKKITEEKQISVLESFRIKMLSRLITERLVDVEKFSSLSRLARVIGWVWRSVRKWLEIRNKNSTFEKQDIVGISGFVLTVKEREDALKALFLAAQKSTTFPETTFCRLVVCKEENTGLLVCRGRYETFEKERLTIPLLPMEARVSLLLAHEAHDANHEEIAGTLLRMRRVAWVVKGRRLAKRVVESCVICRKARAKKCKQIMGDLPPERIGPAAPFEFVTVDLFGPYEVKDEVRKRVRLKVWGIVYCCMASRAVHTDVVSDQSTEGFLLSYKRFTALRGHPKKVWSDLGLNFVGAQSALKDLYEFLERVEKPGLEEEAGKHGTEWSWKFHPANSPHRNGAAEAAVRVVKRALLNLGGDGIFTWGEFQTFLYMAANLANERPIDARTQSREYRLEYVTPNSLLLGRASSRGDSRDFDFAGYPYKRLRVIQEEINKFWEKWSQLAGPNLFIRSKWHTRERNVAEGDIVWVADQNALRSQYKLGRVIRANTDPKGIVRDVDVRVSSSHPVFCSGIEKSDTGKVTKCGRTKIPSTVIHRDVRRLVVLIPVEEQSKNLEERS</sequence>
<organism evidence="2">
    <name type="scientific">Cyprinus carpio</name>
    <name type="common">Common carp</name>
    <dbReference type="NCBI Taxonomy" id="7962"/>
    <lineage>
        <taxon>Eukaryota</taxon>
        <taxon>Metazoa</taxon>
        <taxon>Chordata</taxon>
        <taxon>Craniata</taxon>
        <taxon>Vertebrata</taxon>
        <taxon>Euteleostomi</taxon>
        <taxon>Actinopterygii</taxon>
        <taxon>Neopterygii</taxon>
        <taxon>Teleostei</taxon>
        <taxon>Ostariophysi</taxon>
        <taxon>Cypriniformes</taxon>
        <taxon>Cyprinidae</taxon>
        <taxon>Cyprininae</taxon>
        <taxon>Cyprinus</taxon>
    </lineage>
</organism>
<proteinExistence type="predicted"/>
<dbReference type="PANTHER" id="PTHR47331">
    <property type="entry name" value="PHD-TYPE DOMAIN-CONTAINING PROTEIN"/>
    <property type="match status" value="1"/>
</dbReference>
<name>A0A9Q9Y1Z3_CYPCA</name>
<accession>A0A9Q9Y1Z3</accession>
<dbReference type="InterPro" id="IPR005312">
    <property type="entry name" value="DUF1759"/>
</dbReference>
<dbReference type="InterPro" id="IPR040676">
    <property type="entry name" value="DUF5641"/>
</dbReference>
<dbReference type="InterPro" id="IPR041588">
    <property type="entry name" value="Integrase_H2C2"/>
</dbReference>
<dbReference type="Pfam" id="PF05380">
    <property type="entry name" value="Peptidase_A17"/>
    <property type="match status" value="1"/>
</dbReference>
<dbReference type="GO" id="GO:0015074">
    <property type="term" value="P:DNA integration"/>
    <property type="evidence" value="ECO:0007669"/>
    <property type="project" value="InterPro"/>
</dbReference>
<dbReference type="InterPro" id="IPR001584">
    <property type="entry name" value="Integrase_cat-core"/>
</dbReference>
<dbReference type="OrthoDB" id="5962731at2759"/>
<feature type="domain" description="Integrase catalytic" evidence="1">
    <location>
        <begin position="1695"/>
        <end position="1890"/>
    </location>
</feature>
<evidence type="ECO:0000259" key="1">
    <source>
        <dbReference type="PROSITE" id="PS50994"/>
    </source>
</evidence>
<dbReference type="Proteomes" id="UP001155660">
    <property type="component" value="Unplaced"/>
</dbReference>
<dbReference type="Pfam" id="PF03564">
    <property type="entry name" value="DUF1759"/>
    <property type="match status" value="1"/>
</dbReference>
<protein>
    <submittedName>
        <fullName evidence="2">Uncharacterized protein LOC109083399</fullName>
    </submittedName>
</protein>
<reference evidence="2" key="1">
    <citation type="submission" date="2025-08" db="UniProtKB">
        <authorList>
            <consortium name="RefSeq"/>
        </authorList>
    </citation>
    <scope>IDENTIFICATION</scope>
    <source>
        <tissue evidence="2">Muscle</tissue>
    </source>
</reference>